<dbReference type="RefSeq" id="WP_191250585.1">
    <property type="nucleotide sequence ID" value="NZ_BNCI01000001.1"/>
</dbReference>
<organism evidence="1 2">
    <name type="scientific">Kordiimonas sediminis</name>
    <dbReference type="NCBI Taxonomy" id="1735581"/>
    <lineage>
        <taxon>Bacteria</taxon>
        <taxon>Pseudomonadati</taxon>
        <taxon>Pseudomonadota</taxon>
        <taxon>Alphaproteobacteria</taxon>
        <taxon>Kordiimonadales</taxon>
        <taxon>Kordiimonadaceae</taxon>
        <taxon>Kordiimonas</taxon>
    </lineage>
</organism>
<gene>
    <name evidence="1" type="ORF">GCM10017044_10790</name>
</gene>
<protein>
    <recommendedName>
        <fullName evidence="3">Tail tape measure protein</fullName>
    </recommendedName>
</protein>
<keyword evidence="2" id="KW-1185">Reference proteome</keyword>
<sequence>MTGTTYDSGYLQTKVSGLAGGGDDRSVMEAGKTVLEASMLLQKTGSYLASGGKTVLTGGGLHTVSASNRTSSTQALPSVRAIEDAFRQAARGIRLDFDDLGGSVQNIFRDVAQNILGSLTSVVNQSVGGGFLGSVFSGLMPVLGFAGGGRVQANKPILVGERGREIVVPSRPATVMNAADSRPGFGPVAPVVHITNHFDLTPSPAIAAMIENAAPAIRDAAVASTINVLRRGG</sequence>
<evidence type="ECO:0000313" key="2">
    <source>
        <dbReference type="Proteomes" id="UP000630923"/>
    </source>
</evidence>
<comment type="caution">
    <text evidence="1">The sequence shown here is derived from an EMBL/GenBank/DDBJ whole genome shotgun (WGS) entry which is preliminary data.</text>
</comment>
<dbReference type="EMBL" id="BNCI01000001">
    <property type="protein sequence ID" value="GHF18118.1"/>
    <property type="molecule type" value="Genomic_DNA"/>
</dbReference>
<reference evidence="1" key="1">
    <citation type="journal article" date="2014" name="Int. J. Syst. Evol. Microbiol.">
        <title>Complete genome sequence of Corynebacterium casei LMG S-19264T (=DSM 44701T), isolated from a smear-ripened cheese.</title>
        <authorList>
            <consortium name="US DOE Joint Genome Institute (JGI-PGF)"/>
            <person name="Walter F."/>
            <person name="Albersmeier A."/>
            <person name="Kalinowski J."/>
            <person name="Ruckert C."/>
        </authorList>
    </citation>
    <scope>NUCLEOTIDE SEQUENCE</scope>
    <source>
        <strain evidence="1">KCTC 42590</strain>
    </source>
</reference>
<dbReference type="Proteomes" id="UP000630923">
    <property type="component" value="Unassembled WGS sequence"/>
</dbReference>
<name>A0A919AQ99_9PROT</name>
<evidence type="ECO:0008006" key="3">
    <source>
        <dbReference type="Google" id="ProtNLM"/>
    </source>
</evidence>
<proteinExistence type="predicted"/>
<accession>A0A919AQ99</accession>
<evidence type="ECO:0000313" key="1">
    <source>
        <dbReference type="EMBL" id="GHF18118.1"/>
    </source>
</evidence>
<reference evidence="1" key="2">
    <citation type="submission" date="2020-09" db="EMBL/GenBank/DDBJ databases">
        <authorList>
            <person name="Sun Q."/>
            <person name="Kim S."/>
        </authorList>
    </citation>
    <scope>NUCLEOTIDE SEQUENCE</scope>
    <source>
        <strain evidence="1">KCTC 42590</strain>
    </source>
</reference>
<dbReference type="AlphaFoldDB" id="A0A919AQ99"/>